<evidence type="ECO:0000313" key="1">
    <source>
        <dbReference type="EMBL" id="SPR02072.1"/>
    </source>
</evidence>
<dbReference type="Proteomes" id="UP000290189">
    <property type="component" value="Unassembled WGS sequence"/>
</dbReference>
<evidence type="ECO:0000313" key="2">
    <source>
        <dbReference type="Proteomes" id="UP000290189"/>
    </source>
</evidence>
<reference evidence="1 2" key="1">
    <citation type="submission" date="2018-03" db="EMBL/GenBank/DDBJ databases">
        <authorList>
            <person name="Fogelqvist J."/>
        </authorList>
    </citation>
    <scope>NUCLEOTIDE SEQUENCE [LARGE SCALE GENOMIC DNA]</scope>
</reference>
<keyword evidence="1" id="KW-0496">Mitochondrion</keyword>
<organism evidence="1 2">
    <name type="scientific">Plasmodiophora brassicae</name>
    <name type="common">Clubroot disease agent</name>
    <dbReference type="NCBI Taxonomy" id="37360"/>
    <lineage>
        <taxon>Eukaryota</taxon>
        <taxon>Sar</taxon>
        <taxon>Rhizaria</taxon>
        <taxon>Endomyxa</taxon>
        <taxon>Phytomyxea</taxon>
        <taxon>Plasmodiophorida</taxon>
        <taxon>Plasmodiophoridae</taxon>
        <taxon>Plasmodiophora</taxon>
    </lineage>
</organism>
<sequence length="319" mass="35681">MDAGGYRQTHLGSGRCVPDRRRNRGLIVPKTPFCGGPTEAILVVRWSQVRTQRRPGQCPRMPAQVTLPSSPGLRVYDVAILCNLLARVGIVPLVWGEMASLAVYGSALVANRLFFVIPDRLVPEALRCLTQNGLNELSTFTDSELAMLPLSAPYHRFALSPAFPGDPSEPYLQIFSASDVGLHDMSAWDTGIWANVSHEHKYAFLVPNLRYHTLIGLHLYRSVLLNTDKYSASTVTGALFVIEGILRDPYDEYEGCPVVDIPVPEEYAEICRTLFVGLHLSSMLAISDRDALGLKYRLRSNVAPKRQRWVNLVDWQYDR</sequence>
<gene>
    <name evidence="1" type="ORF">PLBR_LOCUS9287</name>
</gene>
<name>A0A3P3YPD4_PLABS</name>
<accession>A0A3P3YPD4</accession>
<protein>
    <submittedName>
        <fullName evidence="1">Uncharacterized protein</fullName>
    </submittedName>
</protein>
<dbReference type="EMBL" id="OVEO01000020">
    <property type="protein sequence ID" value="SPR02072.1"/>
    <property type="molecule type" value="Genomic_DNA"/>
</dbReference>
<proteinExistence type="predicted"/>
<dbReference type="AlphaFoldDB" id="A0A3P3YPD4"/>
<geneLocation type="mitochondrion" evidence="1"/>